<sequence length="457" mass="50426">MQLTDTLTGTRKDLLPPVGEDGVVRMYVCGITPYADAHVGHALHAIVFDTLRRYLDWRGIPVRHVQNFTDIDDKLIERSNRLGIPMAELAERNIARYLDQLRAMNVLPAHHYPRVTQVMPQIIRFIEGLIEKGYAYASGGDVYYRVRAFGAERYGALSRRDIDDLRAGARVDPTEHKEDPLDFALWKAAKPGEPSWESPWGPGRPGWHIECSAMALETLGEQIDIHGGGMDLIFPHHTNEIAQTEAYTGKPPFARIWMHNALLQLGSEKMSKSIGNLVSIDEALDRYGGDALRLFVITSHYRSPVTYSEEALEAARAGAERLRHAASAEGGSAPAGIDHEAVRARFIEAMDDDLNTPRALAALFDLAREINRAAAAGGDVGPARATLRELCSVLGLTLEAPAARSLAAAPFIDLLVEIRAELRAAKQWALADRIRDRLAGLGIELHDSPDGTTWSER</sequence>
<evidence type="ECO:0000313" key="16">
    <source>
        <dbReference type="Proteomes" id="UP000223071"/>
    </source>
</evidence>
<dbReference type="EC" id="6.1.1.16" evidence="13"/>
<dbReference type="GO" id="GO:0005829">
    <property type="term" value="C:cytosol"/>
    <property type="evidence" value="ECO:0007669"/>
    <property type="project" value="TreeGrafter"/>
</dbReference>
<evidence type="ECO:0000256" key="4">
    <source>
        <dbReference type="ARBA" id="ARBA00022490"/>
    </source>
</evidence>
<keyword evidence="9 13" id="KW-0067">ATP-binding</keyword>
<keyword evidence="4 13" id="KW-0963">Cytoplasm</keyword>
<dbReference type="RefSeq" id="WP_098502717.1">
    <property type="nucleotide sequence ID" value="NZ_PDJQ01000001.1"/>
</dbReference>
<evidence type="ECO:0000256" key="10">
    <source>
        <dbReference type="ARBA" id="ARBA00022917"/>
    </source>
</evidence>
<dbReference type="Proteomes" id="UP000223071">
    <property type="component" value="Unassembled WGS sequence"/>
</dbReference>
<dbReference type="Gene3D" id="1.20.120.1910">
    <property type="entry name" value="Cysteine-tRNA ligase, C-terminal anti-codon recognition domain"/>
    <property type="match status" value="1"/>
</dbReference>
<evidence type="ECO:0000256" key="5">
    <source>
        <dbReference type="ARBA" id="ARBA00022598"/>
    </source>
</evidence>
<evidence type="ECO:0000256" key="11">
    <source>
        <dbReference type="ARBA" id="ARBA00023146"/>
    </source>
</evidence>
<keyword evidence="6 13" id="KW-0479">Metal-binding</keyword>
<dbReference type="Gene3D" id="3.40.50.620">
    <property type="entry name" value="HUPs"/>
    <property type="match status" value="1"/>
</dbReference>
<evidence type="ECO:0000256" key="2">
    <source>
        <dbReference type="ARBA" id="ARBA00005594"/>
    </source>
</evidence>
<feature type="short sequence motif" description="'HIGH' region" evidence="13">
    <location>
        <begin position="31"/>
        <end position="41"/>
    </location>
</feature>
<dbReference type="PRINTS" id="PR00983">
    <property type="entry name" value="TRNASYNTHCYS"/>
</dbReference>
<dbReference type="InterPro" id="IPR009080">
    <property type="entry name" value="tRNAsynth_Ia_anticodon-bd"/>
</dbReference>
<dbReference type="GO" id="GO:0006423">
    <property type="term" value="P:cysteinyl-tRNA aminoacylation"/>
    <property type="evidence" value="ECO:0007669"/>
    <property type="project" value="UniProtKB-UniRule"/>
</dbReference>
<keyword evidence="11 13" id="KW-0030">Aminoacyl-tRNA synthetase</keyword>
<dbReference type="Pfam" id="PF01406">
    <property type="entry name" value="tRNA-synt_1e"/>
    <property type="match status" value="1"/>
</dbReference>
<dbReference type="InterPro" id="IPR015803">
    <property type="entry name" value="Cys-tRNA-ligase"/>
</dbReference>
<dbReference type="SUPFAM" id="SSF47323">
    <property type="entry name" value="Anticodon-binding domain of a subclass of class I aminoacyl-tRNA synthetases"/>
    <property type="match status" value="1"/>
</dbReference>
<feature type="binding site" evidence="13">
    <location>
        <position position="240"/>
    </location>
    <ligand>
        <name>Zn(2+)</name>
        <dbReference type="ChEBI" id="CHEBI:29105"/>
    </ligand>
</feature>
<dbReference type="PANTHER" id="PTHR10890">
    <property type="entry name" value="CYSTEINYL-TRNA SYNTHETASE"/>
    <property type="match status" value="1"/>
</dbReference>
<gene>
    <name evidence="13" type="primary">cysS</name>
    <name evidence="15" type="ORF">A9A59_0441</name>
</gene>
<keyword evidence="8 13" id="KW-0862">Zinc</keyword>
<reference evidence="15 16" key="1">
    <citation type="submission" date="2017-09" db="EMBL/GenBank/DDBJ databases">
        <title>Sequencing the genomes of two abundant thermophiles in Great Basin hot springs: Thermocrinis jamiesonii and novel Chloroflexi Thermoflexus hugenholtzii.</title>
        <authorList>
            <person name="Hedlund B."/>
        </authorList>
    </citation>
    <scope>NUCLEOTIDE SEQUENCE [LARGE SCALE GENOMIC DNA]</scope>
    <source>
        <strain evidence="15 16">G233</strain>
    </source>
</reference>
<evidence type="ECO:0000256" key="13">
    <source>
        <dbReference type="HAMAP-Rule" id="MF_00041"/>
    </source>
</evidence>
<feature type="binding site" evidence="13">
    <location>
        <position position="211"/>
    </location>
    <ligand>
        <name>Zn(2+)</name>
        <dbReference type="ChEBI" id="CHEBI:29105"/>
    </ligand>
</feature>
<evidence type="ECO:0000256" key="1">
    <source>
        <dbReference type="ARBA" id="ARBA00004496"/>
    </source>
</evidence>
<comment type="subunit">
    <text evidence="3 13">Monomer.</text>
</comment>
<dbReference type="Pfam" id="PF09190">
    <property type="entry name" value="DALR_2"/>
    <property type="match status" value="1"/>
</dbReference>
<keyword evidence="10 13" id="KW-0648">Protein biosynthesis</keyword>
<feature type="short sequence motif" description="'KMSKS' region" evidence="13">
    <location>
        <begin position="269"/>
        <end position="273"/>
    </location>
</feature>
<evidence type="ECO:0000256" key="7">
    <source>
        <dbReference type="ARBA" id="ARBA00022741"/>
    </source>
</evidence>
<dbReference type="CDD" id="cd07963">
    <property type="entry name" value="Anticodon_Ia_Cys"/>
    <property type="match status" value="1"/>
</dbReference>
<dbReference type="NCBIfam" id="TIGR00435">
    <property type="entry name" value="cysS"/>
    <property type="match status" value="1"/>
</dbReference>
<dbReference type="GO" id="GO:0005524">
    <property type="term" value="F:ATP binding"/>
    <property type="evidence" value="ECO:0007669"/>
    <property type="project" value="UniProtKB-UniRule"/>
</dbReference>
<evidence type="ECO:0000259" key="14">
    <source>
        <dbReference type="SMART" id="SM00840"/>
    </source>
</evidence>
<dbReference type="EMBL" id="PDJQ01000001">
    <property type="protein sequence ID" value="PFG73246.1"/>
    <property type="molecule type" value="Genomic_DNA"/>
</dbReference>
<protein>
    <recommendedName>
        <fullName evidence="13">Cysteine--tRNA ligase</fullName>
        <ecNumber evidence="13">6.1.1.16</ecNumber>
    </recommendedName>
    <alternativeName>
        <fullName evidence="13">Cysteinyl-tRNA synthetase</fullName>
        <shortName evidence="13">CysRS</shortName>
    </alternativeName>
</protein>
<comment type="cofactor">
    <cofactor evidence="13">
        <name>Zn(2+)</name>
        <dbReference type="ChEBI" id="CHEBI:29105"/>
    </cofactor>
    <text evidence="13">Binds 1 zinc ion per subunit.</text>
</comment>
<comment type="catalytic activity">
    <reaction evidence="12 13">
        <text>tRNA(Cys) + L-cysteine + ATP = L-cysteinyl-tRNA(Cys) + AMP + diphosphate</text>
        <dbReference type="Rhea" id="RHEA:17773"/>
        <dbReference type="Rhea" id="RHEA-COMP:9661"/>
        <dbReference type="Rhea" id="RHEA-COMP:9679"/>
        <dbReference type="ChEBI" id="CHEBI:30616"/>
        <dbReference type="ChEBI" id="CHEBI:33019"/>
        <dbReference type="ChEBI" id="CHEBI:35235"/>
        <dbReference type="ChEBI" id="CHEBI:78442"/>
        <dbReference type="ChEBI" id="CHEBI:78517"/>
        <dbReference type="ChEBI" id="CHEBI:456215"/>
        <dbReference type="EC" id="6.1.1.16"/>
    </reaction>
</comment>
<dbReference type="GO" id="GO:0004817">
    <property type="term" value="F:cysteine-tRNA ligase activity"/>
    <property type="evidence" value="ECO:0007669"/>
    <property type="project" value="UniProtKB-UniRule"/>
</dbReference>
<feature type="domain" description="Cysteinyl-tRNA synthetase class Ia DALR" evidence="14">
    <location>
        <begin position="345"/>
        <end position="405"/>
    </location>
</feature>
<dbReference type="InterPro" id="IPR015273">
    <property type="entry name" value="Cys-tRNA-synt_Ia_DALR"/>
</dbReference>
<dbReference type="GO" id="GO:0008270">
    <property type="term" value="F:zinc ion binding"/>
    <property type="evidence" value="ECO:0007669"/>
    <property type="project" value="UniProtKB-UniRule"/>
</dbReference>
<evidence type="ECO:0000256" key="6">
    <source>
        <dbReference type="ARBA" id="ARBA00022723"/>
    </source>
</evidence>
<evidence type="ECO:0000256" key="3">
    <source>
        <dbReference type="ARBA" id="ARBA00011245"/>
    </source>
</evidence>
<keyword evidence="5 13" id="KW-0436">Ligase</keyword>
<name>A0A2A9HE38_TEPT2</name>
<dbReference type="SUPFAM" id="SSF52374">
    <property type="entry name" value="Nucleotidylyl transferase"/>
    <property type="match status" value="1"/>
</dbReference>
<comment type="subcellular location">
    <subcellularLocation>
        <location evidence="1 13">Cytoplasm</location>
    </subcellularLocation>
</comment>
<dbReference type="CDD" id="cd00672">
    <property type="entry name" value="CysRS_core"/>
    <property type="match status" value="1"/>
</dbReference>
<keyword evidence="16" id="KW-1185">Reference proteome</keyword>
<comment type="caution">
    <text evidence="15">The sequence shown here is derived from an EMBL/GenBank/DDBJ whole genome shotgun (WGS) entry which is preliminary data.</text>
</comment>
<comment type="similarity">
    <text evidence="2 13">Belongs to the class-I aminoacyl-tRNA synthetase family.</text>
</comment>
<dbReference type="InterPro" id="IPR024909">
    <property type="entry name" value="Cys-tRNA/MSH_ligase"/>
</dbReference>
<dbReference type="AlphaFoldDB" id="A0A2A9HE38"/>
<evidence type="ECO:0000256" key="8">
    <source>
        <dbReference type="ARBA" id="ARBA00022833"/>
    </source>
</evidence>
<dbReference type="InterPro" id="IPR014729">
    <property type="entry name" value="Rossmann-like_a/b/a_fold"/>
</dbReference>
<evidence type="ECO:0000256" key="9">
    <source>
        <dbReference type="ARBA" id="ARBA00022840"/>
    </source>
</evidence>
<keyword evidence="7 13" id="KW-0547">Nucleotide-binding</keyword>
<feature type="binding site" evidence="13">
    <location>
        <position position="272"/>
    </location>
    <ligand>
        <name>ATP</name>
        <dbReference type="ChEBI" id="CHEBI:30616"/>
    </ligand>
</feature>
<evidence type="ECO:0000256" key="12">
    <source>
        <dbReference type="ARBA" id="ARBA00047398"/>
    </source>
</evidence>
<dbReference type="HAMAP" id="MF_00041">
    <property type="entry name" value="Cys_tRNA_synth"/>
    <property type="match status" value="1"/>
</dbReference>
<evidence type="ECO:0000313" key="15">
    <source>
        <dbReference type="EMBL" id="PFG73246.1"/>
    </source>
</evidence>
<proteinExistence type="inferred from homology"/>
<feature type="binding site" evidence="13">
    <location>
        <position position="236"/>
    </location>
    <ligand>
        <name>Zn(2+)</name>
        <dbReference type="ChEBI" id="CHEBI:29105"/>
    </ligand>
</feature>
<dbReference type="FunFam" id="3.40.50.620:FF:000130">
    <property type="entry name" value="Cysteine--tRNA ligase"/>
    <property type="match status" value="1"/>
</dbReference>
<dbReference type="InterPro" id="IPR032678">
    <property type="entry name" value="tRNA-synt_1_cat_dom"/>
</dbReference>
<dbReference type="SMART" id="SM00840">
    <property type="entry name" value="DALR_2"/>
    <property type="match status" value="1"/>
</dbReference>
<feature type="binding site" evidence="13">
    <location>
        <position position="29"/>
    </location>
    <ligand>
        <name>Zn(2+)</name>
        <dbReference type="ChEBI" id="CHEBI:29105"/>
    </ligand>
</feature>
<dbReference type="PANTHER" id="PTHR10890:SF3">
    <property type="entry name" value="CYSTEINE--TRNA LIGASE, CYTOPLASMIC"/>
    <property type="match status" value="1"/>
</dbReference>
<organism evidence="15 16">
    <name type="scientific">Tepidiforma thermophila (strain KCTC 52669 / CGMCC 1.13589 / G233)</name>
    <dbReference type="NCBI Taxonomy" id="2761530"/>
    <lineage>
        <taxon>Bacteria</taxon>
        <taxon>Bacillati</taxon>
        <taxon>Chloroflexota</taxon>
        <taxon>Tepidiformia</taxon>
        <taxon>Tepidiformales</taxon>
        <taxon>Tepidiformaceae</taxon>
        <taxon>Tepidiforma</taxon>
    </lineage>
</organism>
<accession>A0A2A9HE38</accession>